<reference evidence="3" key="1">
    <citation type="submission" date="2009-10" db="EMBL/GenBank/DDBJ databases">
        <title>The complete chromosome of Gordonia bronchialis DSM 43247.</title>
        <authorList>
            <consortium name="US DOE Joint Genome Institute (JGI-PGF)"/>
            <person name="Lucas S."/>
            <person name="Copeland A."/>
            <person name="Lapidus A."/>
            <person name="Glavina del Rio T."/>
            <person name="Dalin E."/>
            <person name="Tice H."/>
            <person name="Bruce D."/>
            <person name="Goodwin L."/>
            <person name="Pitluck S."/>
            <person name="Kyrpides N."/>
            <person name="Mavromatis K."/>
            <person name="Ivanova N."/>
            <person name="Ovchinnikova G."/>
            <person name="Saunders E."/>
            <person name="Brettin T."/>
            <person name="Detter J.C."/>
            <person name="Han C."/>
            <person name="Larimer F."/>
            <person name="Land M."/>
            <person name="Hauser L."/>
            <person name="Markowitz V."/>
            <person name="Cheng J.-F."/>
            <person name="Hugenholtz P."/>
            <person name="Woyke T."/>
            <person name="Wu D."/>
            <person name="Jando M."/>
            <person name="Schneider S."/>
            <person name="Goeker M."/>
            <person name="Klenk H.-P."/>
            <person name="Eisen J.A."/>
        </authorList>
    </citation>
    <scope>NUCLEOTIDE SEQUENCE [LARGE SCALE GENOMIC DNA]</scope>
    <source>
        <strain evidence="3">ATCC 25592 / DSM 43247 / BCRC 13721 / JCM 3198 / KCTC 3076 / NBRC 16047 / NCTC 10667</strain>
    </source>
</reference>
<gene>
    <name evidence="2" type="ordered locus">Gbro_4613</name>
</gene>
<dbReference type="InterPro" id="IPR035197">
    <property type="entry name" value="DUF5313"/>
</dbReference>
<dbReference type="HOGENOM" id="CLU_143514_0_0_11"/>
<accession>D0L7F3</accession>
<sequence>MTADERPKGPRGLQYVKYAYGAKLPDSMREWVLNDLAGPGAAVRMVARWAVPCVIILVPMLFVPADLIIRLNMTIPILIPYIFFSIALNKVYRRHRLSQHGFNPDLVNKLEREKNADVYDEYYRKYRGGRR</sequence>
<reference evidence="2 3" key="2">
    <citation type="journal article" date="2010" name="Stand. Genomic Sci.">
        <title>Complete genome sequence of Gordonia bronchialis type strain (3410).</title>
        <authorList>
            <person name="Ivanova N."/>
            <person name="Sikorski J."/>
            <person name="Jando M."/>
            <person name="Lapidus A."/>
            <person name="Nolan M."/>
            <person name="Lucas S."/>
            <person name="Del Rio T.G."/>
            <person name="Tice H."/>
            <person name="Copeland A."/>
            <person name="Cheng J.F."/>
            <person name="Chen F."/>
            <person name="Bruce D."/>
            <person name="Goodwin L."/>
            <person name="Pitluck S."/>
            <person name="Mavromatis K."/>
            <person name="Ovchinnikova G."/>
            <person name="Pati A."/>
            <person name="Chen A."/>
            <person name="Palaniappan K."/>
            <person name="Land M."/>
            <person name="Hauser L."/>
            <person name="Chang Y.J."/>
            <person name="Jeffries C.D."/>
            <person name="Chain P."/>
            <person name="Saunders E."/>
            <person name="Han C."/>
            <person name="Detter J.C."/>
            <person name="Brettin T."/>
            <person name="Rohde M."/>
            <person name="Goker M."/>
            <person name="Bristow J."/>
            <person name="Eisen J.A."/>
            <person name="Markowitz V."/>
            <person name="Hugenholtz P."/>
            <person name="Klenk H.P."/>
            <person name="Kyrpides N.C."/>
        </authorList>
    </citation>
    <scope>NUCLEOTIDE SEQUENCE [LARGE SCALE GENOMIC DNA]</scope>
    <source>
        <strain evidence="3">ATCC 25592 / DSM 43247 / BCRC 13721 / JCM 3198 / KCTC 3076 / NBRC 16047 / NCTC 10667</strain>
    </source>
</reference>
<evidence type="ECO:0000313" key="2">
    <source>
        <dbReference type="EMBL" id="ACY23742.1"/>
    </source>
</evidence>
<dbReference type="Proteomes" id="UP000001219">
    <property type="component" value="Chromosome"/>
</dbReference>
<dbReference type="EMBL" id="CP001802">
    <property type="protein sequence ID" value="ACY23742.1"/>
    <property type="molecule type" value="Genomic_DNA"/>
</dbReference>
<dbReference type="Pfam" id="PF17240">
    <property type="entry name" value="DUF5313"/>
    <property type="match status" value="1"/>
</dbReference>
<protein>
    <recommendedName>
        <fullName evidence="4">DUF5313 domain-containing protein</fullName>
    </recommendedName>
</protein>
<dbReference type="OrthoDB" id="5195204at2"/>
<organism evidence="2 3">
    <name type="scientific">Gordonia bronchialis (strain ATCC 25592 / DSM 43247 / BCRC 13721 / JCM 3198 / KCTC 3076 / NBRC 16047 / NCTC 10667)</name>
    <name type="common">Rhodococcus bronchialis</name>
    <dbReference type="NCBI Taxonomy" id="526226"/>
    <lineage>
        <taxon>Bacteria</taxon>
        <taxon>Bacillati</taxon>
        <taxon>Actinomycetota</taxon>
        <taxon>Actinomycetes</taxon>
        <taxon>Mycobacteriales</taxon>
        <taxon>Gordoniaceae</taxon>
        <taxon>Gordonia</taxon>
    </lineage>
</organism>
<evidence type="ECO:0000313" key="3">
    <source>
        <dbReference type="Proteomes" id="UP000001219"/>
    </source>
</evidence>
<evidence type="ECO:0008006" key="4">
    <source>
        <dbReference type="Google" id="ProtNLM"/>
    </source>
</evidence>
<dbReference type="KEGG" id="gbr:Gbro_4613"/>
<dbReference type="STRING" id="526226.Gbro_4613"/>
<dbReference type="eggNOG" id="ENOG502ZDTX">
    <property type="taxonomic scope" value="Bacteria"/>
</dbReference>
<dbReference type="RefSeq" id="WP_012836226.1">
    <property type="nucleotide sequence ID" value="NC_013441.1"/>
</dbReference>
<keyword evidence="1" id="KW-0812">Transmembrane</keyword>
<keyword evidence="1" id="KW-0472">Membrane</keyword>
<keyword evidence="3" id="KW-1185">Reference proteome</keyword>
<dbReference type="AlphaFoldDB" id="D0L7F3"/>
<name>D0L7F3_GORB4</name>
<evidence type="ECO:0000256" key="1">
    <source>
        <dbReference type="SAM" id="Phobius"/>
    </source>
</evidence>
<proteinExistence type="predicted"/>
<feature type="transmembrane region" description="Helical" evidence="1">
    <location>
        <begin position="75"/>
        <end position="92"/>
    </location>
</feature>
<keyword evidence="1" id="KW-1133">Transmembrane helix</keyword>
<feature type="transmembrane region" description="Helical" evidence="1">
    <location>
        <begin position="49"/>
        <end position="69"/>
    </location>
</feature>